<dbReference type="RefSeq" id="WP_114283281.1">
    <property type="nucleotide sequence ID" value="NZ_PSYR01000002.1"/>
</dbReference>
<evidence type="ECO:0000313" key="1">
    <source>
        <dbReference type="EMBL" id="RCN56839.1"/>
    </source>
</evidence>
<gene>
    <name evidence="1" type="ORF">C4900_13895</name>
</gene>
<dbReference type="Proteomes" id="UP000253250">
    <property type="component" value="Unassembled WGS sequence"/>
</dbReference>
<reference evidence="1 2" key="1">
    <citation type="submission" date="2018-02" db="EMBL/GenBank/DDBJ databases">
        <title>Insights into the biology of acidophilic members of the Acidiferrobacteraceae family derived from comparative genomic analyses.</title>
        <authorList>
            <person name="Issotta F."/>
            <person name="Thyssen C."/>
            <person name="Mena C."/>
            <person name="Moya A."/>
            <person name="Bellenberg S."/>
            <person name="Sproer C."/>
            <person name="Covarrubias P.C."/>
            <person name="Sand W."/>
            <person name="Quatrini R."/>
            <person name="Vera M."/>
        </authorList>
    </citation>
    <scope>NUCLEOTIDE SEQUENCE [LARGE SCALE GENOMIC DNA]</scope>
    <source>
        <strain evidence="2">m-1</strain>
    </source>
</reference>
<dbReference type="AlphaFoldDB" id="A0A368HI35"/>
<dbReference type="EMBL" id="PSYR01000002">
    <property type="protein sequence ID" value="RCN56839.1"/>
    <property type="molecule type" value="Genomic_DNA"/>
</dbReference>
<protein>
    <submittedName>
        <fullName evidence="1">Uncharacterized protein</fullName>
    </submittedName>
</protein>
<accession>A0A368HI35</accession>
<sequence length="220" mass="23937">MVGSLIGTGVGGAVTGLVAERRAKRQEQQLIVGALAAVRTELLVGINRIGGSVVSAPTFIRSGQPPPVTDDLSLMYRTHAAVLHAHLSAKDVLTVTVAYSWLMQYARGGYNTGAASRFISVFDLYMSVASALYKAYIRMGEILETVYGLHVASDHAVFYLPADGIATACERELEMLSHTDIKVEEREKILQIKAFAEWMKTDLQKKGFQGPGVMVRPVRP</sequence>
<name>A0A368HI35_9GAMM</name>
<evidence type="ECO:0000313" key="2">
    <source>
        <dbReference type="Proteomes" id="UP000253250"/>
    </source>
</evidence>
<keyword evidence="2" id="KW-1185">Reference proteome</keyword>
<proteinExistence type="predicted"/>
<organism evidence="1 2">
    <name type="scientific">Acidiferrobacter thiooxydans</name>
    <dbReference type="NCBI Taxonomy" id="163359"/>
    <lineage>
        <taxon>Bacteria</taxon>
        <taxon>Pseudomonadati</taxon>
        <taxon>Pseudomonadota</taxon>
        <taxon>Gammaproteobacteria</taxon>
        <taxon>Acidiferrobacterales</taxon>
        <taxon>Acidiferrobacteraceae</taxon>
        <taxon>Acidiferrobacter</taxon>
    </lineage>
</organism>
<comment type="caution">
    <text evidence="1">The sequence shown here is derived from an EMBL/GenBank/DDBJ whole genome shotgun (WGS) entry which is preliminary data.</text>
</comment>